<dbReference type="AlphaFoldDB" id="A0A7D7QN53"/>
<organism evidence="1 2">
    <name type="scientific">Nostoc edaphicum CCNP1411</name>
    <dbReference type="NCBI Taxonomy" id="1472755"/>
    <lineage>
        <taxon>Bacteria</taxon>
        <taxon>Bacillati</taxon>
        <taxon>Cyanobacteriota</taxon>
        <taxon>Cyanophyceae</taxon>
        <taxon>Nostocales</taxon>
        <taxon>Nostocaceae</taxon>
        <taxon>Nostoc</taxon>
    </lineage>
</organism>
<name>A0A7D7QN53_9NOSO</name>
<evidence type="ECO:0000313" key="2">
    <source>
        <dbReference type="Proteomes" id="UP000514713"/>
    </source>
</evidence>
<keyword evidence="2" id="KW-1185">Reference proteome</keyword>
<accession>A0A7D7QN53</accession>
<dbReference type="KEGG" id="ned:HUN01_28595"/>
<reference evidence="2" key="1">
    <citation type="submission" date="2020-06" db="EMBL/GenBank/DDBJ databases">
        <title>Nostoc edaphicum CCNP1411 genome.</title>
        <authorList>
            <person name="Fidor A."/>
            <person name="Grabski M."/>
            <person name="Gawor J."/>
            <person name="Gromadka R."/>
            <person name="Wegrzyn G."/>
            <person name="Mazur-Marzec H."/>
        </authorList>
    </citation>
    <scope>NUCLEOTIDE SEQUENCE [LARGE SCALE GENOMIC DNA]</scope>
    <source>
        <strain evidence="2">CCNP1411</strain>
    </source>
</reference>
<dbReference type="Proteomes" id="UP000514713">
    <property type="component" value="Chromosome"/>
</dbReference>
<protein>
    <submittedName>
        <fullName evidence="1">Uncharacterized protein</fullName>
    </submittedName>
</protein>
<evidence type="ECO:0000313" key="1">
    <source>
        <dbReference type="EMBL" id="QMS91364.1"/>
    </source>
</evidence>
<sequence>MKSATKKLETDLFIVSWTEDREITEEDLNTIVNQEAEIELDFFQRQKLGDIDRWDNKTPRLGVCDDFKFWPGELWDGPAVFFKGYIKDPDRVKAFLSKTPKLLPKRPNQK</sequence>
<dbReference type="RefSeq" id="WP_181928999.1">
    <property type="nucleotide sequence ID" value="NZ_CP054698.1"/>
</dbReference>
<gene>
    <name evidence="1" type="ORF">HUN01_28595</name>
</gene>
<dbReference type="EMBL" id="CP054698">
    <property type="protein sequence ID" value="QMS91364.1"/>
    <property type="molecule type" value="Genomic_DNA"/>
</dbReference>
<proteinExistence type="predicted"/>